<keyword evidence="4" id="KW-1185">Reference proteome</keyword>
<dbReference type="InterPro" id="IPR052185">
    <property type="entry name" value="IPC_Synthase-Related"/>
</dbReference>
<proteinExistence type="predicted"/>
<dbReference type="InterPro" id="IPR036938">
    <property type="entry name" value="PAP2/HPO_sf"/>
</dbReference>
<keyword evidence="1" id="KW-1133">Transmembrane helix</keyword>
<keyword evidence="1" id="KW-0472">Membrane</keyword>
<evidence type="ECO:0000313" key="3">
    <source>
        <dbReference type="EMBL" id="MCC9294740.1"/>
    </source>
</evidence>
<dbReference type="PANTHER" id="PTHR31310:SF7">
    <property type="entry name" value="PA-PHOSPHATASE RELATED-FAMILY PROTEIN DDB_G0268928"/>
    <property type="match status" value="1"/>
</dbReference>
<feature type="domain" description="Phosphatidic acid phosphatase type 2/haloperoxidase" evidence="2">
    <location>
        <begin position="217"/>
        <end position="288"/>
    </location>
</feature>
<feature type="transmembrane region" description="Helical" evidence="1">
    <location>
        <begin position="218"/>
        <end position="242"/>
    </location>
</feature>
<dbReference type="Proteomes" id="UP001165422">
    <property type="component" value="Unassembled WGS sequence"/>
</dbReference>
<feature type="transmembrane region" description="Helical" evidence="1">
    <location>
        <begin position="20"/>
        <end position="37"/>
    </location>
</feature>
<gene>
    <name evidence="3" type="ORF">LN736_07705</name>
</gene>
<dbReference type="RefSeq" id="WP_229981295.1">
    <property type="nucleotide sequence ID" value="NZ_JAJJPB010000007.1"/>
</dbReference>
<evidence type="ECO:0000259" key="2">
    <source>
        <dbReference type="Pfam" id="PF01569"/>
    </source>
</evidence>
<dbReference type="SUPFAM" id="SSF48317">
    <property type="entry name" value="Acid phosphatase/Vanadium-dependent haloperoxidase"/>
    <property type="match status" value="1"/>
</dbReference>
<accession>A0ABS8N6P8</accession>
<dbReference type="Pfam" id="PF01569">
    <property type="entry name" value="PAP2"/>
    <property type="match status" value="1"/>
</dbReference>
<name>A0ABS8N6P8_9CLOT</name>
<dbReference type="PANTHER" id="PTHR31310">
    <property type="match status" value="1"/>
</dbReference>
<dbReference type="InterPro" id="IPR000326">
    <property type="entry name" value="PAP2/HPO"/>
</dbReference>
<organism evidence="3 4">
    <name type="scientific">Clostridium aromativorans</name>
    <dbReference type="NCBI Taxonomy" id="2836848"/>
    <lineage>
        <taxon>Bacteria</taxon>
        <taxon>Bacillati</taxon>
        <taxon>Bacillota</taxon>
        <taxon>Clostridia</taxon>
        <taxon>Eubacteriales</taxon>
        <taxon>Clostridiaceae</taxon>
        <taxon>Clostridium</taxon>
    </lineage>
</organism>
<feature type="transmembrane region" description="Helical" evidence="1">
    <location>
        <begin position="174"/>
        <end position="198"/>
    </location>
</feature>
<comment type="caution">
    <text evidence="3">The sequence shown here is derived from an EMBL/GenBank/DDBJ whole genome shotgun (WGS) entry which is preliminary data.</text>
</comment>
<dbReference type="Gene3D" id="1.20.144.10">
    <property type="entry name" value="Phosphatidic acid phosphatase type 2/haloperoxidase"/>
    <property type="match status" value="1"/>
</dbReference>
<evidence type="ECO:0000256" key="1">
    <source>
        <dbReference type="SAM" id="Phobius"/>
    </source>
</evidence>
<protein>
    <submittedName>
        <fullName evidence="3">Phosphatase PAP2 family protein</fullName>
    </submittedName>
</protein>
<keyword evidence="1" id="KW-0812">Transmembrane</keyword>
<feature type="transmembrane region" description="Helical" evidence="1">
    <location>
        <begin position="272"/>
        <end position="294"/>
    </location>
</feature>
<feature type="transmembrane region" description="Helical" evidence="1">
    <location>
        <begin position="77"/>
        <end position="95"/>
    </location>
</feature>
<reference evidence="3" key="1">
    <citation type="submission" date="2021-11" db="EMBL/GenBank/DDBJ databases">
        <authorList>
            <person name="Qingchun L."/>
            <person name="Dong Z."/>
            <person name="Zongwei Q."/>
            <person name="Jia Z."/>
            <person name="Duotao L."/>
        </authorList>
    </citation>
    <scope>NUCLEOTIDE SEQUENCE</scope>
    <source>
        <strain evidence="3">WLY-B-L2</strain>
    </source>
</reference>
<feature type="transmembrane region" description="Helical" evidence="1">
    <location>
        <begin position="43"/>
        <end position="65"/>
    </location>
</feature>
<feature type="transmembrane region" description="Helical" evidence="1">
    <location>
        <begin position="249"/>
        <end position="266"/>
    </location>
</feature>
<evidence type="ECO:0000313" key="4">
    <source>
        <dbReference type="Proteomes" id="UP001165422"/>
    </source>
</evidence>
<dbReference type="EMBL" id="JAJJPB010000007">
    <property type="protein sequence ID" value="MCC9294740.1"/>
    <property type="molecule type" value="Genomic_DNA"/>
</dbReference>
<sequence length="328" mass="39008">MQKLVEKKIWRRAKYICLELLELLKRYYFVLIGLFFLHRALHIAPYSSISLTSKIYLFMLALICFTVYKDIRHDVKLIPFLLICTVFFLFIFYINKHGYGFWGKMLRWQIKKDIIVNLNPIFSSIPFNDGSFARVYKSETLTWFFRMVYNNGFVLPVLLALYRSALIMDLKKMLRYTLSAHVLQIFLITPFYLTFHLQEVWYVLGQPDGLARHLSSKAAAGITLNCFPSMHTSICFAMFLLALRERNKIFKFIFGFFCLSVIYSTLYLEIHWVIDIIAGMILAYVTVKLSDFILDKTKILFEKPLNIFYYKNRKPIYVNNYYLYTMKN</sequence>
<feature type="transmembrane region" description="Helical" evidence="1">
    <location>
        <begin position="143"/>
        <end position="162"/>
    </location>
</feature>